<dbReference type="STRING" id="34097.SAMN02745150_00227"/>
<evidence type="ECO:0000259" key="1">
    <source>
        <dbReference type="Pfam" id="PF00535"/>
    </source>
</evidence>
<name>A0A1I1D1S9_BREAD</name>
<evidence type="ECO:0000313" key="2">
    <source>
        <dbReference type="EMBL" id="SFB68949.1"/>
    </source>
</evidence>
<dbReference type="EMBL" id="FOKY01000001">
    <property type="protein sequence ID" value="SFB68949.1"/>
    <property type="molecule type" value="Genomic_DNA"/>
</dbReference>
<dbReference type="GO" id="GO:0016740">
    <property type="term" value="F:transferase activity"/>
    <property type="evidence" value="ECO:0007669"/>
    <property type="project" value="UniProtKB-KW"/>
</dbReference>
<evidence type="ECO:0000313" key="3">
    <source>
        <dbReference type="Proteomes" id="UP000240042"/>
    </source>
</evidence>
<dbReference type="CDD" id="cd04179">
    <property type="entry name" value="DPM_DPG-synthase_like"/>
    <property type="match status" value="1"/>
</dbReference>
<dbReference type="InterPro" id="IPR029044">
    <property type="entry name" value="Nucleotide-diphossugar_trans"/>
</dbReference>
<protein>
    <submittedName>
        <fullName evidence="2">Glycosyl transferase family 2</fullName>
    </submittedName>
</protein>
<keyword evidence="2" id="KW-0808">Transferase</keyword>
<dbReference type="InterPro" id="IPR001173">
    <property type="entry name" value="Glyco_trans_2-like"/>
</dbReference>
<dbReference type="Pfam" id="PF00535">
    <property type="entry name" value="Glycos_transf_2"/>
    <property type="match status" value="1"/>
</dbReference>
<accession>A0A1I1D1S9</accession>
<dbReference type="Gene3D" id="3.90.550.10">
    <property type="entry name" value="Spore Coat Polysaccharide Biosynthesis Protein SpsA, Chain A"/>
    <property type="match status" value="1"/>
</dbReference>
<dbReference type="PANTHER" id="PTHR48090">
    <property type="entry name" value="UNDECAPRENYL-PHOSPHATE 4-DEOXY-4-FORMAMIDO-L-ARABINOSE TRANSFERASE-RELATED"/>
    <property type="match status" value="1"/>
</dbReference>
<organism evidence="2 3">
    <name type="scientific">Brevinema andersonii</name>
    <dbReference type="NCBI Taxonomy" id="34097"/>
    <lineage>
        <taxon>Bacteria</taxon>
        <taxon>Pseudomonadati</taxon>
        <taxon>Spirochaetota</taxon>
        <taxon>Spirochaetia</taxon>
        <taxon>Brevinematales</taxon>
        <taxon>Brevinemataceae</taxon>
        <taxon>Brevinema</taxon>
    </lineage>
</organism>
<dbReference type="PANTHER" id="PTHR48090:SF7">
    <property type="entry name" value="RFBJ PROTEIN"/>
    <property type="match status" value="1"/>
</dbReference>
<dbReference type="InterPro" id="IPR050256">
    <property type="entry name" value="Glycosyltransferase_2"/>
</dbReference>
<dbReference type="Proteomes" id="UP000240042">
    <property type="component" value="Unassembled WGS sequence"/>
</dbReference>
<reference evidence="3" key="1">
    <citation type="submission" date="2016-10" db="EMBL/GenBank/DDBJ databases">
        <authorList>
            <person name="Varghese N."/>
            <person name="Submissions S."/>
        </authorList>
    </citation>
    <scope>NUCLEOTIDE SEQUENCE [LARGE SCALE GENOMIC DNA]</scope>
    <source>
        <strain evidence="3">ATCC 43811</strain>
    </source>
</reference>
<sequence length="236" mass="27208">MLSIVIPCYNESENLPELFEKIRPLYDIMTDFEIILVNNGSTDNSATLLKKLSRSIPIKIIHLDQNQGYGFGILSGLDVASGEVLAWTHADLQTDPADVFKAYELYQKLKPQYPNLLIKGKRKNRKLLEVLLTLGMQLYVNCKLKCHLSDINAQPKLFSKEFYYQIRPQAPYDFSLDLYILYQMSWIGTIKTIDVFFHKRTGGEAKGGGNWKGRIKLIKRTLQYVNKLKKNLRKSK</sequence>
<feature type="domain" description="Glycosyltransferase 2-like" evidence="1">
    <location>
        <begin position="3"/>
        <end position="111"/>
    </location>
</feature>
<proteinExistence type="predicted"/>
<dbReference type="RefSeq" id="WP_092317415.1">
    <property type="nucleotide sequence ID" value="NZ_FOKY01000001.1"/>
</dbReference>
<dbReference type="OrthoDB" id="9810303at2"/>
<dbReference type="SUPFAM" id="SSF53448">
    <property type="entry name" value="Nucleotide-diphospho-sugar transferases"/>
    <property type="match status" value="1"/>
</dbReference>
<dbReference type="AlphaFoldDB" id="A0A1I1D1S9"/>
<keyword evidence="3" id="KW-1185">Reference proteome</keyword>
<gene>
    <name evidence="2" type="ORF">SAMN02745150_00227</name>
</gene>